<evidence type="ECO:0000259" key="1">
    <source>
        <dbReference type="Pfam" id="PF00079"/>
    </source>
</evidence>
<evidence type="ECO:0000313" key="2">
    <source>
        <dbReference type="EMBL" id="OAV60200.1"/>
    </source>
</evidence>
<reference evidence="2 3" key="1">
    <citation type="submission" date="2016-04" db="EMBL/GenBank/DDBJ databases">
        <title>First whole genome shotgun sequence of the bacterium Enteractinococcus sp. strain UASWS1574.</title>
        <authorList>
            <person name="Crovadore J."/>
            <person name="Chablais R."/>
            <person name="Lefort F."/>
        </authorList>
    </citation>
    <scope>NUCLEOTIDE SEQUENCE [LARGE SCALE GENOMIC DNA]</scope>
    <source>
        <strain evidence="2 3">UASWS1574</strain>
    </source>
</reference>
<dbReference type="Pfam" id="PF00079">
    <property type="entry name" value="Serpin"/>
    <property type="match status" value="1"/>
</dbReference>
<dbReference type="Proteomes" id="UP000078292">
    <property type="component" value="Unassembled WGS sequence"/>
</dbReference>
<dbReference type="SUPFAM" id="SSF56574">
    <property type="entry name" value="Serpins"/>
    <property type="match status" value="1"/>
</dbReference>
<dbReference type="Gene3D" id="2.30.39.10">
    <property type="entry name" value="Alpha-1-antitrypsin, domain 1"/>
    <property type="match status" value="1"/>
</dbReference>
<keyword evidence="3" id="KW-1185">Reference proteome</keyword>
<name>A0A1B7LY42_9MICC</name>
<dbReference type="InterPro" id="IPR023796">
    <property type="entry name" value="Serpin_dom"/>
</dbReference>
<dbReference type="InterPro" id="IPR042185">
    <property type="entry name" value="Serpin_sf_2"/>
</dbReference>
<dbReference type="RefSeq" id="WP_043057453.1">
    <property type="nucleotide sequence ID" value="NZ_LXEY01000020.1"/>
</dbReference>
<dbReference type="EMBL" id="LXEY01000020">
    <property type="protein sequence ID" value="OAV60200.1"/>
    <property type="molecule type" value="Genomic_DNA"/>
</dbReference>
<dbReference type="STRING" id="1837282.A6F49_12485"/>
<evidence type="ECO:0000313" key="3">
    <source>
        <dbReference type="Proteomes" id="UP000078292"/>
    </source>
</evidence>
<comment type="caution">
    <text evidence="2">The sequence shown here is derived from an EMBL/GenBank/DDBJ whole genome shotgun (WGS) entry which is preliminary data.</text>
</comment>
<dbReference type="AlphaFoldDB" id="A0A1B7LY42"/>
<organism evidence="2 3">
    <name type="scientific">Enteractinococcus helveticum</name>
    <dbReference type="NCBI Taxonomy" id="1837282"/>
    <lineage>
        <taxon>Bacteria</taxon>
        <taxon>Bacillati</taxon>
        <taxon>Actinomycetota</taxon>
        <taxon>Actinomycetes</taxon>
        <taxon>Micrococcales</taxon>
        <taxon>Micrococcaceae</taxon>
    </lineage>
</organism>
<proteinExistence type="predicted"/>
<feature type="domain" description="Serpin" evidence="1">
    <location>
        <begin position="2"/>
        <end position="60"/>
    </location>
</feature>
<dbReference type="OrthoDB" id="9764871at2"/>
<sequence length="61" mass="6819">MLKVDEDGTIAAAVTEIEVNEVSEPVFSETLEMHADRHFVLRIVHTDTAWPLFLAAIADPR</sequence>
<accession>A0A1B7LY42</accession>
<protein>
    <recommendedName>
        <fullName evidence="1">Serpin domain-containing protein</fullName>
    </recommendedName>
</protein>
<dbReference type="InterPro" id="IPR036186">
    <property type="entry name" value="Serpin_sf"/>
</dbReference>
<gene>
    <name evidence="2" type="ORF">A6F49_12485</name>
</gene>